<dbReference type="PANTHER" id="PTHR30055:SF234">
    <property type="entry name" value="HTH-TYPE TRANSCRIPTIONAL REGULATOR BETI"/>
    <property type="match status" value="1"/>
</dbReference>
<keyword evidence="1" id="KW-0805">Transcription regulation</keyword>
<name>A0A7J5B6R7_9MICO</name>
<dbReference type="PRINTS" id="PR00455">
    <property type="entry name" value="HTHTETR"/>
</dbReference>
<keyword evidence="3" id="KW-0804">Transcription</keyword>
<dbReference type="OrthoDB" id="3237195at2"/>
<dbReference type="Pfam" id="PF00440">
    <property type="entry name" value="TetR_N"/>
    <property type="match status" value="1"/>
</dbReference>
<feature type="domain" description="HTH tetR-type" evidence="5">
    <location>
        <begin position="15"/>
        <end position="75"/>
    </location>
</feature>
<dbReference type="SUPFAM" id="SSF46689">
    <property type="entry name" value="Homeodomain-like"/>
    <property type="match status" value="1"/>
</dbReference>
<protein>
    <submittedName>
        <fullName evidence="6">TetR/AcrR family transcriptional regulator</fullName>
    </submittedName>
</protein>
<accession>A0A7J5B6R7</accession>
<feature type="DNA-binding region" description="H-T-H motif" evidence="4">
    <location>
        <begin position="38"/>
        <end position="57"/>
    </location>
</feature>
<evidence type="ECO:0000256" key="4">
    <source>
        <dbReference type="PROSITE-ProRule" id="PRU00335"/>
    </source>
</evidence>
<dbReference type="SUPFAM" id="SSF48498">
    <property type="entry name" value="Tetracyclin repressor-like, C-terminal domain"/>
    <property type="match status" value="1"/>
</dbReference>
<dbReference type="Pfam" id="PF21935">
    <property type="entry name" value="TetR_C_45"/>
    <property type="match status" value="1"/>
</dbReference>
<evidence type="ECO:0000256" key="1">
    <source>
        <dbReference type="ARBA" id="ARBA00023015"/>
    </source>
</evidence>
<dbReference type="InterPro" id="IPR001647">
    <property type="entry name" value="HTH_TetR"/>
</dbReference>
<dbReference type="Gene3D" id="1.10.357.10">
    <property type="entry name" value="Tetracycline Repressor, domain 2"/>
    <property type="match status" value="1"/>
</dbReference>
<reference evidence="6 7" key="1">
    <citation type="submission" date="2019-09" db="EMBL/GenBank/DDBJ databases">
        <title>Phylogeny of genus Pseudoclavibacter and closely related genus.</title>
        <authorList>
            <person name="Li Y."/>
        </authorList>
    </citation>
    <scope>NUCLEOTIDE SEQUENCE [LARGE SCALE GENOMIC DNA]</scope>
    <source>
        <strain evidence="6 7">THG-MD12</strain>
    </source>
</reference>
<evidence type="ECO:0000259" key="5">
    <source>
        <dbReference type="PROSITE" id="PS50977"/>
    </source>
</evidence>
<sequence length="208" mass="23413">MHEKQGMMKRAEQRAQTRQALLEAASLEFEANGYAATVLSDISDRLGMTKGTVYFHFPTKALLAQAVTVSWTVMWDEEIAASRARGLSLDELESLMIRIAERFQSDALIRATIRLVRERELIEEELPRPFDRWLEVTKEALQASRESGALRDDIDVDAAAWQILANLVGIQLLIDDLNDGRSIADRVREMWAVHRVTLANPGRGAAHS</sequence>
<dbReference type="GO" id="GO:0000976">
    <property type="term" value="F:transcription cis-regulatory region binding"/>
    <property type="evidence" value="ECO:0007669"/>
    <property type="project" value="TreeGrafter"/>
</dbReference>
<proteinExistence type="predicted"/>
<keyword evidence="2 4" id="KW-0238">DNA-binding</keyword>
<comment type="caution">
    <text evidence="6">The sequence shown here is derived from an EMBL/GenBank/DDBJ whole genome shotgun (WGS) entry which is preliminary data.</text>
</comment>
<evidence type="ECO:0000313" key="7">
    <source>
        <dbReference type="Proteomes" id="UP000490386"/>
    </source>
</evidence>
<dbReference type="EMBL" id="WBJX01000001">
    <property type="protein sequence ID" value="KAB1639885.1"/>
    <property type="molecule type" value="Genomic_DNA"/>
</dbReference>
<dbReference type="PROSITE" id="PS50977">
    <property type="entry name" value="HTH_TETR_2"/>
    <property type="match status" value="1"/>
</dbReference>
<evidence type="ECO:0000313" key="6">
    <source>
        <dbReference type="EMBL" id="KAB1639885.1"/>
    </source>
</evidence>
<dbReference type="GO" id="GO:0003700">
    <property type="term" value="F:DNA-binding transcription factor activity"/>
    <property type="evidence" value="ECO:0007669"/>
    <property type="project" value="TreeGrafter"/>
</dbReference>
<dbReference type="Proteomes" id="UP000490386">
    <property type="component" value="Unassembled WGS sequence"/>
</dbReference>
<dbReference type="InterPro" id="IPR009057">
    <property type="entry name" value="Homeodomain-like_sf"/>
</dbReference>
<gene>
    <name evidence="6" type="ORF">F8O03_06135</name>
</gene>
<evidence type="ECO:0000256" key="2">
    <source>
        <dbReference type="ARBA" id="ARBA00023125"/>
    </source>
</evidence>
<dbReference type="PANTHER" id="PTHR30055">
    <property type="entry name" value="HTH-TYPE TRANSCRIPTIONAL REGULATOR RUTR"/>
    <property type="match status" value="1"/>
</dbReference>
<dbReference type="InterPro" id="IPR036271">
    <property type="entry name" value="Tet_transcr_reg_TetR-rel_C_sf"/>
</dbReference>
<dbReference type="InterPro" id="IPR050109">
    <property type="entry name" value="HTH-type_TetR-like_transc_reg"/>
</dbReference>
<keyword evidence="7" id="KW-1185">Reference proteome</keyword>
<evidence type="ECO:0000256" key="3">
    <source>
        <dbReference type="ARBA" id="ARBA00023163"/>
    </source>
</evidence>
<organism evidence="6 7">
    <name type="scientific">Pseudoclavibacter terrae</name>
    <dbReference type="NCBI Taxonomy" id="1530195"/>
    <lineage>
        <taxon>Bacteria</taxon>
        <taxon>Bacillati</taxon>
        <taxon>Actinomycetota</taxon>
        <taxon>Actinomycetes</taxon>
        <taxon>Micrococcales</taxon>
        <taxon>Microbacteriaceae</taxon>
        <taxon>Pseudoclavibacter</taxon>
    </lineage>
</organism>
<dbReference type="AlphaFoldDB" id="A0A7J5B6R7"/>
<dbReference type="InterPro" id="IPR054126">
    <property type="entry name" value="CprB_TetR_C"/>
</dbReference>